<dbReference type="Pfam" id="PF04403">
    <property type="entry name" value="PqiA"/>
    <property type="match status" value="1"/>
</dbReference>
<keyword evidence="1" id="KW-0472">Membrane</keyword>
<keyword evidence="3" id="KW-1185">Reference proteome</keyword>
<dbReference type="EMBL" id="UHIA01000004">
    <property type="protein sequence ID" value="SUO98493.1"/>
    <property type="molecule type" value="Genomic_DNA"/>
</dbReference>
<name>A0A380N2Z9_9GAMM</name>
<feature type="transmembrane region" description="Helical" evidence="1">
    <location>
        <begin position="12"/>
        <end position="34"/>
    </location>
</feature>
<organism evidence="2 3">
    <name type="scientific">Suttonella indologenes</name>
    <dbReference type="NCBI Taxonomy" id="13276"/>
    <lineage>
        <taxon>Bacteria</taxon>
        <taxon>Pseudomonadati</taxon>
        <taxon>Pseudomonadota</taxon>
        <taxon>Gammaproteobacteria</taxon>
        <taxon>Cardiobacteriales</taxon>
        <taxon>Cardiobacteriaceae</taxon>
        <taxon>Suttonella</taxon>
    </lineage>
</organism>
<keyword evidence="1" id="KW-0812">Transmembrane</keyword>
<protein>
    <submittedName>
        <fullName evidence="2">Paraquat-inducible membrane protein A</fullName>
    </submittedName>
</protein>
<dbReference type="RefSeq" id="WP_115219312.1">
    <property type="nucleotide sequence ID" value="NZ_UHIA01000004.1"/>
</dbReference>
<dbReference type="OrthoDB" id="9800207at2"/>
<gene>
    <name evidence="2" type="ORF">NCTC10717_02245</name>
</gene>
<accession>A0A380N2Z9</accession>
<feature type="transmembrane region" description="Helical" evidence="1">
    <location>
        <begin position="109"/>
        <end position="130"/>
    </location>
</feature>
<evidence type="ECO:0000313" key="2">
    <source>
        <dbReference type="EMBL" id="SUO98493.1"/>
    </source>
</evidence>
<sequence>MSAYLQDAPWRLCLLLLLCAGLLCFGVGIMLPMMTVKKLVLMRNTFTVLGGIGELLADKTFGLGLLLLFFSVFFPLTKFLLMMAYVWRYPQSRDLLVHWHHWLTKAAKFSMLDVFVVAQLLMIMKLGWIVEVEIHSGIYWFTAAVMISLAAGMLIDQNIAKRSGHVD</sequence>
<reference evidence="2 3" key="1">
    <citation type="submission" date="2018-06" db="EMBL/GenBank/DDBJ databases">
        <authorList>
            <consortium name="Pathogen Informatics"/>
            <person name="Doyle S."/>
        </authorList>
    </citation>
    <scope>NUCLEOTIDE SEQUENCE [LARGE SCALE GENOMIC DNA]</scope>
    <source>
        <strain evidence="2 3">NCTC10717</strain>
    </source>
</reference>
<evidence type="ECO:0000313" key="3">
    <source>
        <dbReference type="Proteomes" id="UP000254575"/>
    </source>
</evidence>
<keyword evidence="1" id="KW-1133">Transmembrane helix</keyword>
<proteinExistence type="predicted"/>
<dbReference type="InterPro" id="IPR007498">
    <property type="entry name" value="PqiA-like"/>
</dbReference>
<feature type="transmembrane region" description="Helical" evidence="1">
    <location>
        <begin position="65"/>
        <end position="88"/>
    </location>
</feature>
<dbReference type="Proteomes" id="UP000254575">
    <property type="component" value="Unassembled WGS sequence"/>
</dbReference>
<feature type="transmembrane region" description="Helical" evidence="1">
    <location>
        <begin position="136"/>
        <end position="155"/>
    </location>
</feature>
<dbReference type="AlphaFoldDB" id="A0A380N2Z9"/>
<evidence type="ECO:0000256" key="1">
    <source>
        <dbReference type="SAM" id="Phobius"/>
    </source>
</evidence>